<protein>
    <submittedName>
        <fullName evidence="1">Uncharacterized protein</fullName>
    </submittedName>
</protein>
<dbReference type="EMBL" id="CM020618">
    <property type="protein sequence ID" value="KAK1859361.1"/>
    <property type="molecule type" value="Genomic_DNA"/>
</dbReference>
<accession>A0ACC3BNN1</accession>
<reference evidence="1" key="1">
    <citation type="submission" date="2019-11" db="EMBL/GenBank/DDBJ databases">
        <title>Nori genome reveals adaptations in red seaweeds to the harsh intertidal environment.</title>
        <authorList>
            <person name="Wang D."/>
            <person name="Mao Y."/>
        </authorList>
    </citation>
    <scope>NUCLEOTIDE SEQUENCE</scope>
    <source>
        <tissue evidence="1">Gametophyte</tissue>
    </source>
</reference>
<name>A0ACC3BNN1_PYRYE</name>
<comment type="caution">
    <text evidence="1">The sequence shown here is derived from an EMBL/GenBank/DDBJ whole genome shotgun (WGS) entry which is preliminary data.</text>
</comment>
<proteinExistence type="predicted"/>
<organism evidence="1 2">
    <name type="scientific">Pyropia yezoensis</name>
    <name type="common">Susabi-nori</name>
    <name type="synonym">Porphyra yezoensis</name>
    <dbReference type="NCBI Taxonomy" id="2788"/>
    <lineage>
        <taxon>Eukaryota</taxon>
        <taxon>Rhodophyta</taxon>
        <taxon>Bangiophyceae</taxon>
        <taxon>Bangiales</taxon>
        <taxon>Bangiaceae</taxon>
        <taxon>Pyropia</taxon>
    </lineage>
</organism>
<evidence type="ECO:0000313" key="2">
    <source>
        <dbReference type="Proteomes" id="UP000798662"/>
    </source>
</evidence>
<gene>
    <name evidence="1" type="ORF">I4F81_001958</name>
</gene>
<sequence>MEPPPVTTYAQLVLGPPGSGKTTYCKGMAEYLRGLGRDVAIINLDPAAPSTPYDATIDVAALVTTPAVAATHGLGPNGALIYAFEYLAANTDWLVAALRPHRGKYWLFDMPGQVELSTHNDAIRGLLSALTRGGGVRLAAVNLVDAAHCADVGKWVAALLVSITVMFQVELPIVNVLSKVDLVEAYGGLENIEQYAEGMDLEYLVGALDDDPRLTKYAALNRALVGLVDDYSHVRFQTLSITSQESVGALVKVVDKANGYMFSEMDAAGLMAARVP</sequence>
<dbReference type="Proteomes" id="UP000798662">
    <property type="component" value="Chromosome 1"/>
</dbReference>
<keyword evidence="2" id="KW-1185">Reference proteome</keyword>
<evidence type="ECO:0000313" key="1">
    <source>
        <dbReference type="EMBL" id="KAK1859361.1"/>
    </source>
</evidence>